<evidence type="ECO:0000313" key="3">
    <source>
        <dbReference type="EMBL" id="MBJ6361897.1"/>
    </source>
</evidence>
<dbReference type="Pfam" id="PF08486">
    <property type="entry name" value="SpoIID"/>
    <property type="match status" value="1"/>
</dbReference>
<dbReference type="NCBIfam" id="TIGR02669">
    <property type="entry name" value="SpoIID_LytB"/>
    <property type="match status" value="1"/>
</dbReference>
<dbReference type="AlphaFoldDB" id="A0A934J7M1"/>
<feature type="compositionally biased region" description="Basic and acidic residues" evidence="1">
    <location>
        <begin position="44"/>
        <end position="56"/>
    </location>
</feature>
<evidence type="ECO:0000256" key="1">
    <source>
        <dbReference type="SAM" id="MobiDB-lite"/>
    </source>
</evidence>
<sequence length="350" mass="38848">MTGVILLLRGQASPAPPSSVTEQHEVSKPRPASIQSSKTLPESPGKEHRDFSEEHSASVYQKNKQAAAALAKINVSVQLVSMKKTEEVPLELYVRGVLAGEMPADFELEALKAQAIAARTYIVRHMTNGLKEPVQITDTVQDQVYIPLKKLEKHWGSETEEKLAKLTQAVEETTGQIITYKGEPIEALFFSTSNGYTENSEDYWANPVPYLRSVASPWDVTLSPKYKQTATMRLSEFRSRLGVGKGAEKSLKVLSYTEGRRVKQVKVGNKNLTGREFREKLGLGSSQFTWDIQGNWITFTTFGYGHGVGMSQWGADAMAKRGRTASQIIAHYYSGTKIDTAPVWLGRFES</sequence>
<evidence type="ECO:0000313" key="4">
    <source>
        <dbReference type="Proteomes" id="UP000640274"/>
    </source>
</evidence>
<keyword evidence="4" id="KW-1185">Reference proteome</keyword>
<dbReference type="GO" id="GO:0030288">
    <property type="term" value="C:outer membrane-bounded periplasmic space"/>
    <property type="evidence" value="ECO:0007669"/>
    <property type="project" value="TreeGrafter"/>
</dbReference>
<dbReference type="GO" id="GO:0030435">
    <property type="term" value="P:sporulation resulting in formation of a cellular spore"/>
    <property type="evidence" value="ECO:0007669"/>
    <property type="project" value="InterPro"/>
</dbReference>
<dbReference type="InterPro" id="IPR014225">
    <property type="entry name" value="Spore_II_D_firmicutes"/>
</dbReference>
<dbReference type="PANTHER" id="PTHR30032">
    <property type="entry name" value="N-ACETYLMURAMOYL-L-ALANINE AMIDASE-RELATED"/>
    <property type="match status" value="1"/>
</dbReference>
<dbReference type="EMBL" id="JAELUP010000061">
    <property type="protein sequence ID" value="MBJ6361897.1"/>
    <property type="molecule type" value="Genomic_DNA"/>
</dbReference>
<reference evidence="3" key="1">
    <citation type="submission" date="2020-12" db="EMBL/GenBank/DDBJ databases">
        <authorList>
            <person name="Huq M.A."/>
        </authorList>
    </citation>
    <scope>NUCLEOTIDE SEQUENCE</scope>
    <source>
        <strain evidence="3">MAHUQ-46</strain>
    </source>
</reference>
<feature type="domain" description="Sporulation stage II protein D amidase enhancer LytB N-terminal" evidence="2">
    <location>
        <begin position="81"/>
        <end position="180"/>
    </location>
</feature>
<dbReference type="Proteomes" id="UP000640274">
    <property type="component" value="Unassembled WGS sequence"/>
</dbReference>
<dbReference type="NCBIfam" id="TIGR02870">
    <property type="entry name" value="spore_II_D"/>
    <property type="match status" value="1"/>
</dbReference>
<name>A0A934J7M1_9BACL</name>
<feature type="region of interest" description="Disordered" evidence="1">
    <location>
        <begin position="8"/>
        <end position="58"/>
    </location>
</feature>
<organism evidence="3 4">
    <name type="scientific">Paenibacillus roseus</name>
    <dbReference type="NCBI Taxonomy" id="2798579"/>
    <lineage>
        <taxon>Bacteria</taxon>
        <taxon>Bacillati</taxon>
        <taxon>Bacillota</taxon>
        <taxon>Bacilli</taxon>
        <taxon>Bacillales</taxon>
        <taxon>Paenibacillaceae</taxon>
        <taxon>Paenibacillus</taxon>
    </lineage>
</organism>
<dbReference type="InterPro" id="IPR013486">
    <property type="entry name" value="SpoIID/LytB"/>
</dbReference>
<proteinExistence type="predicted"/>
<dbReference type="PANTHER" id="PTHR30032:SF4">
    <property type="entry name" value="AMIDASE ENHANCER"/>
    <property type="match status" value="1"/>
</dbReference>
<accession>A0A934J7M1</accession>
<comment type="caution">
    <text evidence="3">The sequence shown here is derived from an EMBL/GenBank/DDBJ whole genome shotgun (WGS) entry which is preliminary data.</text>
</comment>
<dbReference type="InterPro" id="IPR013693">
    <property type="entry name" value="SpoIID/LytB_N"/>
</dbReference>
<evidence type="ECO:0000259" key="2">
    <source>
        <dbReference type="Pfam" id="PF08486"/>
    </source>
</evidence>
<dbReference type="InterPro" id="IPR051922">
    <property type="entry name" value="Bact_Sporulation_Assoc"/>
</dbReference>
<gene>
    <name evidence="3" type="primary">spoIID</name>
    <name evidence="3" type="ORF">JFN88_11545</name>
</gene>
<protein>
    <submittedName>
        <fullName evidence="3">Stage II sporulation protein D</fullName>
    </submittedName>
</protein>